<dbReference type="Pfam" id="PF01047">
    <property type="entry name" value="MarR"/>
    <property type="match status" value="1"/>
</dbReference>
<proteinExistence type="predicted"/>
<dbReference type="InterPro" id="IPR000835">
    <property type="entry name" value="HTH_MarR-typ"/>
</dbReference>
<dbReference type="PANTHER" id="PTHR33164">
    <property type="entry name" value="TRANSCRIPTIONAL REGULATOR, MARR FAMILY"/>
    <property type="match status" value="1"/>
</dbReference>
<accession>A0ABT1T4U5</accession>
<dbReference type="Proteomes" id="UP001204376">
    <property type="component" value="Unassembled WGS sequence"/>
</dbReference>
<organism evidence="2 3">
    <name type="scientific">Mucilaginibacter aquariorum</name>
    <dbReference type="NCBI Taxonomy" id="2967225"/>
    <lineage>
        <taxon>Bacteria</taxon>
        <taxon>Pseudomonadati</taxon>
        <taxon>Bacteroidota</taxon>
        <taxon>Sphingobacteriia</taxon>
        <taxon>Sphingobacteriales</taxon>
        <taxon>Sphingobacteriaceae</taxon>
        <taxon>Mucilaginibacter</taxon>
    </lineage>
</organism>
<dbReference type="SMART" id="SM00347">
    <property type="entry name" value="HTH_MARR"/>
    <property type="match status" value="1"/>
</dbReference>
<dbReference type="PANTHER" id="PTHR33164:SF43">
    <property type="entry name" value="HTH-TYPE TRANSCRIPTIONAL REPRESSOR YETL"/>
    <property type="match status" value="1"/>
</dbReference>
<keyword evidence="3" id="KW-1185">Reference proteome</keyword>
<dbReference type="Gene3D" id="1.10.10.10">
    <property type="entry name" value="Winged helix-like DNA-binding domain superfamily/Winged helix DNA-binding domain"/>
    <property type="match status" value="1"/>
</dbReference>
<feature type="domain" description="HTH marR-type" evidence="1">
    <location>
        <begin position="6"/>
        <end position="140"/>
    </location>
</feature>
<dbReference type="InterPro" id="IPR039422">
    <property type="entry name" value="MarR/SlyA-like"/>
</dbReference>
<dbReference type="SUPFAM" id="SSF46785">
    <property type="entry name" value="Winged helix' DNA-binding domain"/>
    <property type="match status" value="1"/>
</dbReference>
<comment type="caution">
    <text evidence="2">The sequence shown here is derived from an EMBL/GenBank/DDBJ whole genome shotgun (WGS) entry which is preliminary data.</text>
</comment>
<name>A0ABT1T4U5_9SPHI</name>
<protein>
    <submittedName>
        <fullName evidence="2">MarR family transcriptional regulator</fullName>
    </submittedName>
</protein>
<sequence>MTIKKFDSYSYLLDRTARRVKGYAQQRFASGNFDITIDQWLILKSLDDDRYLKQKELAELTGKDTPTLTRIIDLLCKKGLTERVMHKDDRRSFTVHLTEAGKAKLLELSPKISEIRMKAWENLTEQDYEQLKMILNKIYQNLES</sequence>
<dbReference type="PROSITE" id="PS50995">
    <property type="entry name" value="HTH_MARR_2"/>
    <property type="match status" value="1"/>
</dbReference>
<dbReference type="InterPro" id="IPR036390">
    <property type="entry name" value="WH_DNA-bd_sf"/>
</dbReference>
<dbReference type="EMBL" id="JANHOH010000004">
    <property type="protein sequence ID" value="MCQ6959628.1"/>
    <property type="molecule type" value="Genomic_DNA"/>
</dbReference>
<dbReference type="RefSeq" id="WP_256539819.1">
    <property type="nucleotide sequence ID" value="NZ_JANHOH010000004.1"/>
</dbReference>
<dbReference type="PRINTS" id="PR00598">
    <property type="entry name" value="HTHMARR"/>
</dbReference>
<reference evidence="2 3" key="1">
    <citation type="submission" date="2022-07" db="EMBL/GenBank/DDBJ databases">
        <title>Mucilaginibacter sp. JC4.</title>
        <authorList>
            <person name="Le V."/>
            <person name="Ko S.-R."/>
            <person name="Ahn C.-Y."/>
            <person name="Oh H.-M."/>
        </authorList>
    </citation>
    <scope>NUCLEOTIDE SEQUENCE [LARGE SCALE GENOMIC DNA]</scope>
    <source>
        <strain evidence="2 3">JC4</strain>
    </source>
</reference>
<gene>
    <name evidence="2" type="ORF">NPE20_16755</name>
</gene>
<evidence type="ECO:0000313" key="3">
    <source>
        <dbReference type="Proteomes" id="UP001204376"/>
    </source>
</evidence>
<evidence type="ECO:0000259" key="1">
    <source>
        <dbReference type="PROSITE" id="PS50995"/>
    </source>
</evidence>
<evidence type="ECO:0000313" key="2">
    <source>
        <dbReference type="EMBL" id="MCQ6959628.1"/>
    </source>
</evidence>
<dbReference type="InterPro" id="IPR036388">
    <property type="entry name" value="WH-like_DNA-bd_sf"/>
</dbReference>